<protein>
    <submittedName>
        <fullName evidence="3">Competence protein</fullName>
    </submittedName>
</protein>
<gene>
    <name evidence="3" type="ORF">ODE01S_03830</name>
</gene>
<feature type="domain" description="PilN biogenesis protein dimerization" evidence="2">
    <location>
        <begin position="97"/>
        <end position="199"/>
    </location>
</feature>
<keyword evidence="1" id="KW-0472">Membrane</keyword>
<name>A0A511RH32_9DEIN</name>
<organism evidence="3 4">
    <name type="scientific">Oceanithermus desulfurans NBRC 100063</name>
    <dbReference type="NCBI Taxonomy" id="1227550"/>
    <lineage>
        <taxon>Bacteria</taxon>
        <taxon>Thermotogati</taxon>
        <taxon>Deinococcota</taxon>
        <taxon>Deinococci</taxon>
        <taxon>Thermales</taxon>
        <taxon>Thermaceae</taxon>
        <taxon>Oceanithermus</taxon>
    </lineage>
</organism>
<keyword evidence="1" id="KW-0812">Transmembrane</keyword>
<dbReference type="AlphaFoldDB" id="A0A511RH32"/>
<dbReference type="RefSeq" id="WP_147145263.1">
    <property type="nucleotide sequence ID" value="NZ_BJXN01000002.1"/>
</dbReference>
<dbReference type="PANTHER" id="PTHR40278">
    <property type="entry name" value="DNA UTILIZATION PROTEIN HOFN"/>
    <property type="match status" value="1"/>
</dbReference>
<evidence type="ECO:0000259" key="2">
    <source>
        <dbReference type="Pfam" id="PF18222"/>
    </source>
</evidence>
<proteinExistence type="predicted"/>
<comment type="caution">
    <text evidence="3">The sequence shown here is derived from an EMBL/GenBank/DDBJ whole genome shotgun (WGS) entry which is preliminary data.</text>
</comment>
<dbReference type="OrthoDB" id="32149at2"/>
<keyword evidence="1" id="KW-1133">Transmembrane helix</keyword>
<feature type="transmembrane region" description="Helical" evidence="1">
    <location>
        <begin position="20"/>
        <end position="40"/>
    </location>
</feature>
<dbReference type="Gene3D" id="3.30.70.2830">
    <property type="match status" value="1"/>
</dbReference>
<dbReference type="EMBL" id="BJXN01000002">
    <property type="protein sequence ID" value="GEM88949.1"/>
    <property type="molecule type" value="Genomic_DNA"/>
</dbReference>
<reference evidence="3 4" key="1">
    <citation type="submission" date="2019-07" db="EMBL/GenBank/DDBJ databases">
        <title>Whole genome shotgun sequence of Oceanithermus desulfurans NBRC 100063.</title>
        <authorList>
            <person name="Hosoyama A."/>
            <person name="Uohara A."/>
            <person name="Ohji S."/>
            <person name="Ichikawa N."/>
        </authorList>
    </citation>
    <scope>NUCLEOTIDE SEQUENCE [LARGE SCALE GENOMIC DNA]</scope>
    <source>
        <strain evidence="3 4">NBRC 100063</strain>
    </source>
</reference>
<dbReference type="PANTHER" id="PTHR40278:SF1">
    <property type="entry name" value="DNA UTILIZATION PROTEIN HOFN"/>
    <property type="match status" value="1"/>
</dbReference>
<dbReference type="InterPro" id="IPR052534">
    <property type="entry name" value="Extracell_DNA_Util/SecSys_Comp"/>
</dbReference>
<sequence>MIKLNLLPKRLRKRVEPGWWRLTAIIFPLVVFAVVAMIHMSVSNQVGQLEDERDKLKIEVQALQPYIQRQQELTRRKAELEKIINVDREIKARFIPWSDNLARFINQIPRRSGRFEVFLRSVNTRLVPQETRANLAEQGLYDRKPVAVEFNLQGEARNENALARFVQAFEDNPNFGINFQQGSLNENGGFDFTATVAITESGAKPEGGERSAR</sequence>
<evidence type="ECO:0000313" key="4">
    <source>
        <dbReference type="Proteomes" id="UP000321827"/>
    </source>
</evidence>
<accession>A0A511RH32</accession>
<dbReference type="InterPro" id="IPR040888">
    <property type="entry name" value="PilN_bio_d"/>
</dbReference>
<evidence type="ECO:0000313" key="3">
    <source>
        <dbReference type="EMBL" id="GEM88949.1"/>
    </source>
</evidence>
<dbReference type="Pfam" id="PF18222">
    <property type="entry name" value="PilN_bio_d"/>
    <property type="match status" value="1"/>
</dbReference>
<dbReference type="Proteomes" id="UP000321827">
    <property type="component" value="Unassembled WGS sequence"/>
</dbReference>
<evidence type="ECO:0000256" key="1">
    <source>
        <dbReference type="SAM" id="Phobius"/>
    </source>
</evidence>